<accession>A0A9P7QA71</accession>
<dbReference type="Proteomes" id="UP000707071">
    <property type="component" value="Unassembled WGS sequence"/>
</dbReference>
<dbReference type="AlphaFoldDB" id="A0A9P7QA71"/>
<evidence type="ECO:0000313" key="2">
    <source>
        <dbReference type="Proteomes" id="UP000707071"/>
    </source>
</evidence>
<sequence>MESFNAATTLQASYNKPQLSSVDQWDDWIEALQQFAEGQGFWSEVNPDNPDTTADVLVQPRVATSDECNAFIAKHSTETNRVTLHDAIQYQHMVYQEKVRRYKEQEVKERTIHSWMASTVLPSVHASVLAKIRKDKNTSLVTPRQVTKELKARFAQDPVVKTAATATRYKDLLHQARMANVEPERWIADWNEIYQKASHQEIPEVQGPNAIRDFLRAVGARFEPAWANGKLSKLIEYNGAIPSTFTLVGLADDQQYQCYSGSTGLKQLQQQHEV</sequence>
<protein>
    <submittedName>
        <fullName evidence="1">Uncharacterized protein</fullName>
    </submittedName>
</protein>
<organism evidence="1 2">
    <name type="scientific">Claviceps aff. purpurea</name>
    <dbReference type="NCBI Taxonomy" id="1967640"/>
    <lineage>
        <taxon>Eukaryota</taxon>
        <taxon>Fungi</taxon>
        <taxon>Dikarya</taxon>
        <taxon>Ascomycota</taxon>
        <taxon>Pezizomycotina</taxon>
        <taxon>Sordariomycetes</taxon>
        <taxon>Hypocreomycetidae</taxon>
        <taxon>Hypocreales</taxon>
        <taxon>Clavicipitaceae</taxon>
        <taxon>Claviceps</taxon>
    </lineage>
</organism>
<evidence type="ECO:0000313" key="1">
    <source>
        <dbReference type="EMBL" id="KAG6281960.1"/>
    </source>
</evidence>
<name>A0A9P7QA71_9HYPO</name>
<reference evidence="1 2" key="1">
    <citation type="journal article" date="2020" name="bioRxiv">
        <title>Whole genome comparisons of ergot fungi reveals the divergence and evolution of species within the genus Claviceps are the result of varying mechanisms driving genome evolution and host range expansion.</title>
        <authorList>
            <person name="Wyka S.A."/>
            <person name="Mondo S.J."/>
            <person name="Liu M."/>
            <person name="Dettman J."/>
            <person name="Nalam V."/>
            <person name="Broders K.D."/>
        </authorList>
    </citation>
    <scope>NUCLEOTIDE SEQUENCE [LARGE SCALE GENOMIC DNA]</scope>
    <source>
        <strain evidence="1 2">Clav52</strain>
    </source>
</reference>
<dbReference type="EMBL" id="SRRH01001265">
    <property type="protein sequence ID" value="KAG6281960.1"/>
    <property type="molecule type" value="Genomic_DNA"/>
</dbReference>
<gene>
    <name evidence="1" type="ORF">E4U09_000846</name>
</gene>
<keyword evidence="2" id="KW-1185">Reference proteome</keyword>
<proteinExistence type="predicted"/>
<comment type="caution">
    <text evidence="1">The sequence shown here is derived from an EMBL/GenBank/DDBJ whole genome shotgun (WGS) entry which is preliminary data.</text>
</comment>